<comment type="caution">
    <text evidence="3">The sequence shown here is derived from an EMBL/GenBank/DDBJ whole genome shotgun (WGS) entry which is preliminary data.</text>
</comment>
<dbReference type="Gene3D" id="3.30.565.10">
    <property type="entry name" value="Histidine kinase-like ATPase, C-terminal domain"/>
    <property type="match status" value="1"/>
</dbReference>
<protein>
    <submittedName>
        <fullName evidence="3">Histidine kinase</fullName>
    </submittedName>
</protein>
<evidence type="ECO:0000259" key="2">
    <source>
        <dbReference type="Pfam" id="PF06580"/>
    </source>
</evidence>
<dbReference type="PANTHER" id="PTHR34220">
    <property type="entry name" value="SENSOR HISTIDINE KINASE YPDA"/>
    <property type="match status" value="1"/>
</dbReference>
<name>A0A938WPI0_9BACT</name>
<dbReference type="SUPFAM" id="SSF81901">
    <property type="entry name" value="HCP-like"/>
    <property type="match status" value="1"/>
</dbReference>
<evidence type="ECO:0000256" key="1">
    <source>
        <dbReference type="SAM" id="Phobius"/>
    </source>
</evidence>
<dbReference type="SUPFAM" id="SSF55874">
    <property type="entry name" value="ATPase domain of HSP90 chaperone/DNA topoisomerase II/histidine kinase"/>
    <property type="match status" value="1"/>
</dbReference>
<feature type="domain" description="Signal transduction histidine kinase internal region" evidence="2">
    <location>
        <begin position="475"/>
        <end position="549"/>
    </location>
</feature>
<dbReference type="InterPro" id="IPR011990">
    <property type="entry name" value="TPR-like_helical_dom_sf"/>
</dbReference>
<reference evidence="3 4" key="1">
    <citation type="journal article" date="2021" name="Sci. Rep.">
        <title>The distribution of antibiotic resistance genes in chicken gut microbiota commensals.</title>
        <authorList>
            <person name="Juricova H."/>
            <person name="Matiasovicova J."/>
            <person name="Kubasova T."/>
            <person name="Cejkova D."/>
            <person name="Rychlik I."/>
        </authorList>
    </citation>
    <scope>NUCLEOTIDE SEQUENCE [LARGE SCALE GENOMIC DNA]</scope>
    <source>
        <strain evidence="3 4">An819</strain>
    </source>
</reference>
<accession>A0A938WPI0</accession>
<dbReference type="AlphaFoldDB" id="A0A938WPI0"/>
<dbReference type="Gene3D" id="1.25.40.10">
    <property type="entry name" value="Tetratricopeptide repeat domain"/>
    <property type="match status" value="2"/>
</dbReference>
<dbReference type="InterPro" id="IPR050640">
    <property type="entry name" value="Bact_2-comp_sensor_kinase"/>
</dbReference>
<dbReference type="GO" id="GO:0016020">
    <property type="term" value="C:membrane"/>
    <property type="evidence" value="ECO:0007669"/>
    <property type="project" value="InterPro"/>
</dbReference>
<organism evidence="3 4">
    <name type="scientific">Marseilla massiliensis</name>
    <dbReference type="NCBI Taxonomy" id="1841864"/>
    <lineage>
        <taxon>Bacteria</taxon>
        <taxon>Pseudomonadati</taxon>
        <taxon>Bacteroidota</taxon>
        <taxon>Bacteroidia</taxon>
        <taxon>Bacteroidales</taxon>
        <taxon>Prevotellaceae</taxon>
        <taxon>Marseilla</taxon>
    </lineage>
</organism>
<keyword evidence="1" id="KW-1133">Transmembrane helix</keyword>
<dbReference type="InterPro" id="IPR010559">
    <property type="entry name" value="Sig_transdc_His_kin_internal"/>
</dbReference>
<dbReference type="GO" id="GO:0000155">
    <property type="term" value="F:phosphorelay sensor kinase activity"/>
    <property type="evidence" value="ECO:0007669"/>
    <property type="project" value="InterPro"/>
</dbReference>
<dbReference type="SMART" id="SM00028">
    <property type="entry name" value="TPR"/>
    <property type="match status" value="4"/>
</dbReference>
<keyword evidence="3" id="KW-0418">Kinase</keyword>
<dbReference type="Pfam" id="PF06580">
    <property type="entry name" value="His_kinase"/>
    <property type="match status" value="1"/>
</dbReference>
<sequence>MYHNKCSVVAKQTFHTLIICVASVCAMSCGGHKSGDARTEYEQAQFIRTNDSILRLDSLSLRLCDSIMAATDDSLTYYDYYILKGRYYLLSATPDSALHYARRTRDFMEKQPSTSRTRGIKAIANSTEASFYHLLRHNPQEAIRLNTLAYRQIIDSDLKYYAPEIAANLADAYISVDNLPEGAKWYRRALLLVDSLDLPKTKNITLYMGLGQIYTSMNDFSSARYYYEMSERQFDMMKPNMQSYFLNNYGNYFYFKHDYANALSTFRRLQKHIKDSGAGDTYDMYLCKVNLADIFLNIGQVDSAEAYVNQAADYFERNGVKIGVYYANTIRIGIALKRQDYAKVAGILASEGKVGEYNQSIKNIRSRYMRWYYEKTGNYKMAYEDLLKNIAQNDSLEHNRTHMKAAEIMMRYTEDTLKLHHQLEINEKNAEVNKSKATLWLFVSIALALASFIVCGIITLRKRKLQTRMEILTLRLNNARQRISPHFVFNVLNTRIGPTANEETDVLLRLTKLIRSSLDMTGKSWVTLREELHFIRDYIALERTLVGEDFGLTIVAPDEKTQEEVKLPAMFIQILVENAIKHGLKCVAGHKQLDISISCSDAMTYIEVDDNGPGFDIRRTDNKRTKNGLDIIRQTISIVNQENHGTAKMHFSISNREDDNGNICGCRATLRIPRNIKYI</sequence>
<keyword evidence="3" id="KW-0808">Transferase</keyword>
<proteinExistence type="predicted"/>
<keyword evidence="1" id="KW-0812">Transmembrane</keyword>
<feature type="transmembrane region" description="Helical" evidence="1">
    <location>
        <begin position="439"/>
        <end position="460"/>
    </location>
</feature>
<dbReference type="RefSeq" id="WP_205109999.1">
    <property type="nucleotide sequence ID" value="NZ_JACJJL010000015.1"/>
</dbReference>
<dbReference type="Proteomes" id="UP000764045">
    <property type="component" value="Unassembled WGS sequence"/>
</dbReference>
<keyword evidence="1" id="KW-0472">Membrane</keyword>
<gene>
    <name evidence="3" type="ORF">H6B30_09580</name>
</gene>
<evidence type="ECO:0000313" key="4">
    <source>
        <dbReference type="Proteomes" id="UP000764045"/>
    </source>
</evidence>
<dbReference type="InterPro" id="IPR036890">
    <property type="entry name" value="HATPase_C_sf"/>
</dbReference>
<keyword evidence="4" id="KW-1185">Reference proteome</keyword>
<evidence type="ECO:0000313" key="3">
    <source>
        <dbReference type="EMBL" id="MBM6661994.1"/>
    </source>
</evidence>
<dbReference type="PANTHER" id="PTHR34220:SF7">
    <property type="entry name" value="SENSOR HISTIDINE KINASE YPDA"/>
    <property type="match status" value="1"/>
</dbReference>
<dbReference type="EMBL" id="JACJJL010000015">
    <property type="protein sequence ID" value="MBM6661994.1"/>
    <property type="molecule type" value="Genomic_DNA"/>
</dbReference>
<dbReference type="InterPro" id="IPR019734">
    <property type="entry name" value="TPR_rpt"/>
</dbReference>